<dbReference type="AlphaFoldDB" id="A0A4Y7PNF1"/>
<feature type="compositionally biased region" description="Basic residues" evidence="1">
    <location>
        <begin position="376"/>
        <end position="385"/>
    </location>
</feature>
<organism evidence="2 3">
    <name type="scientific">Rickenella mellea</name>
    <dbReference type="NCBI Taxonomy" id="50990"/>
    <lineage>
        <taxon>Eukaryota</taxon>
        <taxon>Fungi</taxon>
        <taxon>Dikarya</taxon>
        <taxon>Basidiomycota</taxon>
        <taxon>Agaricomycotina</taxon>
        <taxon>Agaricomycetes</taxon>
        <taxon>Hymenochaetales</taxon>
        <taxon>Rickenellaceae</taxon>
        <taxon>Rickenella</taxon>
    </lineage>
</organism>
<dbReference type="Proteomes" id="UP000294933">
    <property type="component" value="Unassembled WGS sequence"/>
</dbReference>
<dbReference type="OrthoDB" id="1668230at2759"/>
<protein>
    <submittedName>
        <fullName evidence="2">Uncharacterized protein</fullName>
    </submittedName>
</protein>
<name>A0A4Y7PNF1_9AGAM</name>
<keyword evidence="3" id="KW-1185">Reference proteome</keyword>
<sequence length="429" mass="48475">MSRAPRMTTRRLQEHRRRPRSQARHQLNHHLRPINSPISAISTLERLFKHPEQTSTERHELCWGLIRTRASYARFWWVPPPSHFRTPKRISTANDLELRRRSLTLDTSQCQNTTMQSLKSHRSEDEEIDEGVGQFRCSAMYLPRSGASGQAADVHHRSSTPAATTHLTSASCHHQCLALHSASGNTEDTLDDIAEPSTTTRPQQCEDERMHRGDGVSDDDVAALVQYQNADVPEDILTTAQPTITRSRSRNPSFSYTRPSGWWTTRDSNRPWTDHYPPQRKYTVPPEQEDRWQHTRQRVSIALRSVLGDTLDITHELLSIGADTLKYAPIPGLQEVAHILLTIRDYLQLVEVLQTNRLACLRLTERCAEILSPGRARGRRRRGIPRSRPIAARFGAPPLPAPPGPRAESRADRAGSRAPAAAPTSPPLL</sequence>
<evidence type="ECO:0000256" key="1">
    <source>
        <dbReference type="SAM" id="MobiDB-lite"/>
    </source>
</evidence>
<evidence type="ECO:0000313" key="2">
    <source>
        <dbReference type="EMBL" id="TDL16725.1"/>
    </source>
</evidence>
<evidence type="ECO:0000313" key="3">
    <source>
        <dbReference type="Proteomes" id="UP000294933"/>
    </source>
</evidence>
<dbReference type="STRING" id="50990.A0A4Y7PNF1"/>
<dbReference type="EMBL" id="ML170236">
    <property type="protein sequence ID" value="TDL16725.1"/>
    <property type="molecule type" value="Genomic_DNA"/>
</dbReference>
<feature type="region of interest" description="Disordered" evidence="1">
    <location>
        <begin position="188"/>
        <end position="214"/>
    </location>
</feature>
<accession>A0A4Y7PNF1</accession>
<feature type="compositionally biased region" description="Low complexity" evidence="1">
    <location>
        <begin position="386"/>
        <end position="396"/>
    </location>
</feature>
<dbReference type="VEuPathDB" id="FungiDB:BD410DRAFT_807858"/>
<feature type="region of interest" description="Disordered" evidence="1">
    <location>
        <begin position="374"/>
        <end position="429"/>
    </location>
</feature>
<feature type="compositionally biased region" description="Basic and acidic residues" evidence="1">
    <location>
        <begin position="204"/>
        <end position="214"/>
    </location>
</feature>
<proteinExistence type="predicted"/>
<feature type="compositionally biased region" description="Basic residues" evidence="1">
    <location>
        <begin position="13"/>
        <end position="25"/>
    </location>
</feature>
<feature type="region of interest" description="Disordered" evidence="1">
    <location>
        <begin position="1"/>
        <end position="25"/>
    </location>
</feature>
<gene>
    <name evidence="2" type="ORF">BD410DRAFT_807858</name>
</gene>
<reference evidence="2 3" key="1">
    <citation type="submission" date="2018-06" db="EMBL/GenBank/DDBJ databases">
        <title>A transcriptomic atlas of mushroom development highlights an independent origin of complex multicellularity.</title>
        <authorList>
            <consortium name="DOE Joint Genome Institute"/>
            <person name="Krizsan K."/>
            <person name="Almasi E."/>
            <person name="Merenyi Z."/>
            <person name="Sahu N."/>
            <person name="Viragh M."/>
            <person name="Koszo T."/>
            <person name="Mondo S."/>
            <person name="Kiss B."/>
            <person name="Balint B."/>
            <person name="Kues U."/>
            <person name="Barry K."/>
            <person name="Hegedus J.C."/>
            <person name="Henrissat B."/>
            <person name="Johnson J."/>
            <person name="Lipzen A."/>
            <person name="Ohm R."/>
            <person name="Nagy I."/>
            <person name="Pangilinan J."/>
            <person name="Yan J."/>
            <person name="Xiong Y."/>
            <person name="Grigoriev I.V."/>
            <person name="Hibbett D.S."/>
            <person name="Nagy L.G."/>
        </authorList>
    </citation>
    <scope>NUCLEOTIDE SEQUENCE [LARGE SCALE GENOMIC DNA]</scope>
    <source>
        <strain evidence="2 3">SZMC22713</strain>
    </source>
</reference>